<dbReference type="OrthoDB" id="9811597at2"/>
<dbReference type="InterPro" id="IPR007159">
    <property type="entry name" value="SpoVT-AbrB_dom"/>
</dbReference>
<dbReference type="InterPro" id="IPR037914">
    <property type="entry name" value="SpoVT-AbrB_sf"/>
</dbReference>
<reference evidence="3 4" key="1">
    <citation type="submission" date="2019-07" db="EMBL/GenBank/DDBJ databases">
        <title>Deinococcus detaillus sp. nov., isolated from humus soil in Antarctica.</title>
        <authorList>
            <person name="Zhang K."/>
        </authorList>
    </citation>
    <scope>NUCLEOTIDE SEQUENCE [LARGE SCALE GENOMIC DNA]</scope>
    <source>
        <strain evidence="3 4">H1</strain>
    </source>
</reference>
<evidence type="ECO:0000256" key="1">
    <source>
        <dbReference type="PROSITE-ProRule" id="PRU01076"/>
    </source>
</evidence>
<feature type="domain" description="SpoVT-AbrB" evidence="2">
    <location>
        <begin position="7"/>
        <end position="52"/>
    </location>
</feature>
<organism evidence="3 4">
    <name type="scientific">Deinococcus detaillensis</name>
    <dbReference type="NCBI Taxonomy" id="2592048"/>
    <lineage>
        <taxon>Bacteria</taxon>
        <taxon>Thermotogati</taxon>
        <taxon>Deinococcota</taxon>
        <taxon>Deinococci</taxon>
        <taxon>Deinococcales</taxon>
        <taxon>Deinococcaceae</taxon>
        <taxon>Deinococcus</taxon>
    </lineage>
</organism>
<proteinExistence type="predicted"/>
<dbReference type="Gene3D" id="2.10.260.10">
    <property type="match status" value="1"/>
</dbReference>
<dbReference type="SMART" id="SM00966">
    <property type="entry name" value="SpoVT_AbrB"/>
    <property type="match status" value="1"/>
</dbReference>
<sequence length="102" mass="11292">MSLKDETLYATLTDEGQLTLPKVLRDELHLSAGDKVALRLRGGEVVLQPAARTPRDLSAFIGILKIEGSAEELISEMRHTPEERRDLQAATGQNRIIKRSGQ</sequence>
<dbReference type="GO" id="GO:0003677">
    <property type="term" value="F:DNA binding"/>
    <property type="evidence" value="ECO:0007669"/>
    <property type="project" value="UniProtKB-UniRule"/>
</dbReference>
<dbReference type="Pfam" id="PF04014">
    <property type="entry name" value="MazE_antitoxin"/>
    <property type="match status" value="1"/>
</dbReference>
<evidence type="ECO:0000259" key="2">
    <source>
        <dbReference type="PROSITE" id="PS51740"/>
    </source>
</evidence>
<comment type="caution">
    <text evidence="3">The sequence shown here is derived from an EMBL/GenBank/DDBJ whole genome shotgun (WGS) entry which is preliminary data.</text>
</comment>
<dbReference type="EMBL" id="VKDB01000001">
    <property type="protein sequence ID" value="TSA87871.1"/>
    <property type="molecule type" value="Genomic_DNA"/>
</dbReference>
<dbReference type="RefSeq" id="WP_143719068.1">
    <property type="nucleotide sequence ID" value="NZ_VKDB01000001.1"/>
</dbReference>
<dbReference type="AlphaFoldDB" id="A0A553V6L8"/>
<dbReference type="SUPFAM" id="SSF89447">
    <property type="entry name" value="AbrB/MazE/MraZ-like"/>
    <property type="match status" value="1"/>
</dbReference>
<dbReference type="PROSITE" id="PS51740">
    <property type="entry name" value="SPOVT_ABRB"/>
    <property type="match status" value="1"/>
</dbReference>
<dbReference type="NCBIfam" id="TIGR01439">
    <property type="entry name" value="lp_hng_hel_AbrB"/>
    <property type="match status" value="1"/>
</dbReference>
<evidence type="ECO:0000313" key="3">
    <source>
        <dbReference type="EMBL" id="TSA87871.1"/>
    </source>
</evidence>
<keyword evidence="4" id="KW-1185">Reference proteome</keyword>
<keyword evidence="1 3" id="KW-0238">DNA-binding</keyword>
<name>A0A553V6L8_9DEIO</name>
<dbReference type="Proteomes" id="UP000316092">
    <property type="component" value="Unassembled WGS sequence"/>
</dbReference>
<evidence type="ECO:0000313" key="4">
    <source>
        <dbReference type="Proteomes" id="UP000316092"/>
    </source>
</evidence>
<accession>A0A553V6L8</accession>
<protein>
    <submittedName>
        <fullName evidence="3">AbrB/MazE/SpoVT family DNA-binding domain-containing protein</fullName>
    </submittedName>
</protein>
<gene>
    <name evidence="3" type="ORF">FNU79_01075</name>
</gene>